<comment type="caution">
    <text evidence="2">The sequence shown here is derived from an EMBL/GenBank/DDBJ whole genome shotgun (WGS) entry which is preliminary data.</text>
</comment>
<sequence>TGTIMLLYLNLAHRERGERGQLRDRSDLTEAIVEGAAHRIRPKMMTVCAILFGLLPIMWGHGAGADVMKRIAAPMVGGVITSFVLELLVYPAIFAWWKGRRLPEAVTIIESEPKREPRIGGHS</sequence>
<protein>
    <submittedName>
        <fullName evidence="2">Efflux RND transporter permease subunit</fullName>
    </submittedName>
</protein>
<dbReference type="GO" id="GO:0042910">
    <property type="term" value="F:xenobiotic transmembrane transporter activity"/>
    <property type="evidence" value="ECO:0007669"/>
    <property type="project" value="TreeGrafter"/>
</dbReference>
<dbReference type="GO" id="GO:0005886">
    <property type="term" value="C:plasma membrane"/>
    <property type="evidence" value="ECO:0007669"/>
    <property type="project" value="TreeGrafter"/>
</dbReference>
<dbReference type="EMBL" id="VBPA01000213">
    <property type="protein sequence ID" value="TMQ70355.1"/>
    <property type="molecule type" value="Genomic_DNA"/>
</dbReference>
<reference evidence="2 3" key="1">
    <citation type="journal article" date="2019" name="Nat. Microbiol.">
        <title>Mediterranean grassland soil C-N compound turnover is dependent on rainfall and depth, and is mediated by genomically divergent microorganisms.</title>
        <authorList>
            <person name="Diamond S."/>
            <person name="Andeer P.F."/>
            <person name="Li Z."/>
            <person name="Crits-Christoph A."/>
            <person name="Burstein D."/>
            <person name="Anantharaman K."/>
            <person name="Lane K.R."/>
            <person name="Thomas B.C."/>
            <person name="Pan C."/>
            <person name="Northen T.R."/>
            <person name="Banfield J.F."/>
        </authorList>
    </citation>
    <scope>NUCLEOTIDE SEQUENCE [LARGE SCALE GENOMIC DNA]</scope>
    <source>
        <strain evidence="2">WS_10</strain>
    </source>
</reference>
<organism evidence="2 3">
    <name type="scientific">Eiseniibacteriota bacterium</name>
    <dbReference type="NCBI Taxonomy" id="2212470"/>
    <lineage>
        <taxon>Bacteria</taxon>
        <taxon>Candidatus Eiseniibacteriota</taxon>
    </lineage>
</organism>
<feature type="transmembrane region" description="Helical" evidence="1">
    <location>
        <begin position="44"/>
        <end position="65"/>
    </location>
</feature>
<keyword evidence="1" id="KW-1133">Transmembrane helix</keyword>
<accession>A0A538U390</accession>
<dbReference type="PANTHER" id="PTHR32063:SF19">
    <property type="entry name" value="CATION EFFLUX SYSTEM PROTEIN CUSA"/>
    <property type="match status" value="1"/>
</dbReference>
<dbReference type="Proteomes" id="UP000319836">
    <property type="component" value="Unassembled WGS sequence"/>
</dbReference>
<dbReference type="SUPFAM" id="SSF82866">
    <property type="entry name" value="Multidrug efflux transporter AcrB transmembrane domain"/>
    <property type="match status" value="1"/>
</dbReference>
<evidence type="ECO:0000313" key="2">
    <source>
        <dbReference type="EMBL" id="TMQ70355.1"/>
    </source>
</evidence>
<evidence type="ECO:0000256" key="1">
    <source>
        <dbReference type="SAM" id="Phobius"/>
    </source>
</evidence>
<keyword evidence="1" id="KW-0812">Transmembrane</keyword>
<dbReference type="Pfam" id="PF00873">
    <property type="entry name" value="ACR_tran"/>
    <property type="match status" value="1"/>
</dbReference>
<evidence type="ECO:0000313" key="3">
    <source>
        <dbReference type="Proteomes" id="UP000319836"/>
    </source>
</evidence>
<feature type="transmembrane region" description="Helical" evidence="1">
    <location>
        <begin position="71"/>
        <end position="97"/>
    </location>
</feature>
<name>A0A538U390_UNCEI</name>
<proteinExistence type="predicted"/>
<dbReference type="AlphaFoldDB" id="A0A538U390"/>
<keyword evidence="1" id="KW-0472">Membrane</keyword>
<dbReference type="InterPro" id="IPR001036">
    <property type="entry name" value="Acrflvin-R"/>
</dbReference>
<feature type="non-terminal residue" evidence="2">
    <location>
        <position position="1"/>
    </location>
</feature>
<gene>
    <name evidence="2" type="ORF">E6K80_08710</name>
</gene>
<dbReference type="Gene3D" id="1.20.1640.10">
    <property type="entry name" value="Multidrug efflux transporter AcrB transmembrane domain"/>
    <property type="match status" value="1"/>
</dbReference>
<dbReference type="PANTHER" id="PTHR32063">
    <property type="match status" value="1"/>
</dbReference>